<keyword evidence="4" id="KW-0479">Metal-binding</keyword>
<dbReference type="Gene3D" id="2.60.120.430">
    <property type="entry name" value="Galactose-binding lectin"/>
    <property type="match status" value="1"/>
</dbReference>
<protein>
    <submittedName>
        <fullName evidence="11">T9SS type A sorting domain-containing protein</fullName>
    </submittedName>
</protein>
<dbReference type="Proteomes" id="UP000722625">
    <property type="component" value="Unassembled WGS sequence"/>
</dbReference>
<keyword evidence="6" id="KW-0106">Calcium</keyword>
<keyword evidence="5 9" id="KW-0732">Signal</keyword>
<dbReference type="InterPro" id="IPR026444">
    <property type="entry name" value="Secre_tail"/>
</dbReference>
<dbReference type="RefSeq" id="WP_213306970.1">
    <property type="nucleotide sequence ID" value="NZ_JAGYVZ010000033.1"/>
</dbReference>
<dbReference type="SUPFAM" id="SSF51126">
    <property type="entry name" value="Pectin lyase-like"/>
    <property type="match status" value="1"/>
</dbReference>
<dbReference type="InterPro" id="IPR011050">
    <property type="entry name" value="Pectin_lyase_fold/virulence"/>
</dbReference>
<name>A0ABS5PHS2_9FLAO</name>
<dbReference type="NCBIfam" id="TIGR04183">
    <property type="entry name" value="Por_Secre_tail"/>
    <property type="match status" value="1"/>
</dbReference>
<dbReference type="EMBL" id="JAGYVZ010000033">
    <property type="protein sequence ID" value="MBS7233786.1"/>
    <property type="molecule type" value="Genomic_DNA"/>
</dbReference>
<evidence type="ECO:0000256" key="7">
    <source>
        <dbReference type="ARBA" id="ARBA00023239"/>
    </source>
</evidence>
<dbReference type="NCBIfam" id="NF041518">
    <property type="entry name" value="choice_anch_Q"/>
    <property type="match status" value="1"/>
</dbReference>
<evidence type="ECO:0000256" key="5">
    <source>
        <dbReference type="ARBA" id="ARBA00022729"/>
    </source>
</evidence>
<evidence type="ECO:0000256" key="2">
    <source>
        <dbReference type="ARBA" id="ARBA00004613"/>
    </source>
</evidence>
<comment type="subcellular location">
    <subcellularLocation>
        <location evidence="2">Secreted</location>
    </subcellularLocation>
</comment>
<feature type="chain" id="PRO_5045167665" evidence="9">
    <location>
        <begin position="38"/>
        <end position="705"/>
    </location>
</feature>
<evidence type="ECO:0000256" key="1">
    <source>
        <dbReference type="ARBA" id="ARBA00001913"/>
    </source>
</evidence>
<dbReference type="Pfam" id="PF18962">
    <property type="entry name" value="Por_Secre_tail"/>
    <property type="match status" value="1"/>
</dbReference>
<gene>
    <name evidence="11" type="ORF">KHA90_22470</name>
</gene>
<dbReference type="PANTHER" id="PTHR40088:SF1">
    <property type="entry name" value="PECTATE LYASE PEL9"/>
    <property type="match status" value="1"/>
</dbReference>
<comment type="similarity">
    <text evidence="8">Belongs to the polysaccharide lyase 9 family.</text>
</comment>
<evidence type="ECO:0000256" key="6">
    <source>
        <dbReference type="ARBA" id="ARBA00022837"/>
    </source>
</evidence>
<dbReference type="InterPro" id="IPR059226">
    <property type="entry name" value="Choice_anch_Q_dom"/>
</dbReference>
<feature type="signal peptide" evidence="9">
    <location>
        <begin position="1"/>
        <end position="37"/>
    </location>
</feature>
<evidence type="ECO:0000259" key="10">
    <source>
        <dbReference type="Pfam" id="PF18962"/>
    </source>
</evidence>
<evidence type="ECO:0000256" key="4">
    <source>
        <dbReference type="ARBA" id="ARBA00022723"/>
    </source>
</evidence>
<reference evidence="11 12" key="1">
    <citation type="journal article" date="2018" name="Int. J. Syst. Evol. Microbiol.">
        <title>Flavobacterium chryseum sp. nov. and Flavobacterium psychroterrae sp. nov., novel environmental bacteria isolated from Antarctica.</title>
        <authorList>
            <person name="Kralova S."/>
            <person name="Svec P."/>
            <person name="Busse H.J."/>
            <person name="Stankova E."/>
            <person name="Vaczi P."/>
            <person name="Sedlacek I."/>
        </authorList>
    </citation>
    <scope>NUCLEOTIDE SEQUENCE [LARGE SCALE GENOMIC DNA]</scope>
    <source>
        <strain evidence="11 12">CCM 8827</strain>
    </source>
</reference>
<keyword evidence="3" id="KW-0964">Secreted</keyword>
<organism evidence="11 12">
    <name type="scientific">Flavobacterium psychroterrae</name>
    <dbReference type="NCBI Taxonomy" id="2133767"/>
    <lineage>
        <taxon>Bacteria</taxon>
        <taxon>Pseudomonadati</taxon>
        <taxon>Bacteroidota</taxon>
        <taxon>Flavobacteriia</taxon>
        <taxon>Flavobacteriales</taxon>
        <taxon>Flavobacteriaceae</taxon>
        <taxon>Flavobacterium</taxon>
    </lineage>
</organism>
<dbReference type="SMART" id="SM00710">
    <property type="entry name" value="PbH1"/>
    <property type="match status" value="5"/>
</dbReference>
<keyword evidence="7" id="KW-0456">Lyase</keyword>
<evidence type="ECO:0000313" key="12">
    <source>
        <dbReference type="Proteomes" id="UP000722625"/>
    </source>
</evidence>
<dbReference type="InterPro" id="IPR006626">
    <property type="entry name" value="PbH1"/>
</dbReference>
<sequence>MKIRIIITYFSVIPKRILDLTLFFCLLLLSCSAFSQAQQNYHVSPTGSNSYEGTFDRPLQTIEEAVKRVKPGGTVFLLNGTYRTDNYKPVMDINIAGTSGKYITFKSYPGHSPIVSGGEEAFNATVIDGSYIIIEGLEFIGDNHKLDLAGATKAFEDTRDKIAPAKGKYNTNAISIGKESTAHHIIIRNCKVHDFPAGGIGVGSADYITIENNMVYNNSWYTMYATSGISILGPKPIDIETSYKLFVRGNICYNNKTQVPWLSDNSIKTGIYKLSDGNGIIIDVNNGDQETPVYTGRTLVENNISYNNGGSGIHSFHANHVDIINNTAYHNGNVVGYPEIFGSDAADVKIYNNIMYARSGGDCNSDDDTAIYNYNLYFNGRAFRKGNADLIGNPEFIKLAFDGTADFSLKNNSPAINSGNTTSGQHSVKDILGIERTSAGRSDRGAYEFQGTPAAGITITPAIQNLYQDALDIEWSSEVSFGGTHNLAYGDNTKEGSRSIQFNYTNPYGALSLARTDVLPTANVASFKFWVYSTTARKMKFKTQSDYTTGPSTEISFSTEANTWKEITISLAQLGNPTLIKRIFFSADNFTGEVLFDNIRFIPLSSSIGAETTLSVADLEPLSQEDDNILVFPNPANDVLEIQLNSSIEEHASIELVSASSQIVHKSYYKKDTSSKIDVNNLATGIYFLRVSDGIQTIAKKIMIR</sequence>
<evidence type="ECO:0000256" key="8">
    <source>
        <dbReference type="ARBA" id="ARBA00038263"/>
    </source>
</evidence>
<evidence type="ECO:0000256" key="9">
    <source>
        <dbReference type="SAM" id="SignalP"/>
    </source>
</evidence>
<comment type="caution">
    <text evidence="11">The sequence shown here is derived from an EMBL/GenBank/DDBJ whole genome shotgun (WGS) entry which is preliminary data.</text>
</comment>
<proteinExistence type="inferred from homology"/>
<evidence type="ECO:0000313" key="11">
    <source>
        <dbReference type="EMBL" id="MBS7233786.1"/>
    </source>
</evidence>
<dbReference type="InterPro" id="IPR012334">
    <property type="entry name" value="Pectin_lyas_fold"/>
</dbReference>
<dbReference type="PANTHER" id="PTHR40088">
    <property type="entry name" value="PECTATE LYASE (EUROFUNG)"/>
    <property type="match status" value="1"/>
</dbReference>
<evidence type="ECO:0000256" key="3">
    <source>
        <dbReference type="ARBA" id="ARBA00022525"/>
    </source>
</evidence>
<comment type="cofactor">
    <cofactor evidence="1">
        <name>Ca(2+)</name>
        <dbReference type="ChEBI" id="CHEBI:29108"/>
    </cofactor>
</comment>
<feature type="domain" description="Secretion system C-terminal sorting" evidence="10">
    <location>
        <begin position="631"/>
        <end position="704"/>
    </location>
</feature>
<dbReference type="Gene3D" id="2.160.20.10">
    <property type="entry name" value="Single-stranded right-handed beta-helix, Pectin lyase-like"/>
    <property type="match status" value="1"/>
</dbReference>
<keyword evidence="12" id="KW-1185">Reference proteome</keyword>
<dbReference type="InterPro" id="IPR052052">
    <property type="entry name" value="Polysaccharide_Lyase_9"/>
</dbReference>
<accession>A0ABS5PHS2</accession>
<dbReference type="PROSITE" id="PS51257">
    <property type="entry name" value="PROKAR_LIPOPROTEIN"/>
    <property type="match status" value="1"/>
</dbReference>